<dbReference type="Proteomes" id="UP000012589">
    <property type="component" value="Unassembled WGS sequence"/>
</dbReference>
<protein>
    <submittedName>
        <fullName evidence="1">Uncharacterized protein</fullName>
    </submittedName>
</protein>
<evidence type="ECO:0000313" key="1">
    <source>
        <dbReference type="EMBL" id="EMZ21395.1"/>
    </source>
</evidence>
<dbReference type="EMBL" id="AQFT01000133">
    <property type="protein sequence ID" value="EMZ21395.1"/>
    <property type="molecule type" value="Genomic_DNA"/>
</dbReference>
<reference evidence="1 2" key="1">
    <citation type="journal article" date="2014" name="Genome Announc.">
        <title>Draft genome sequences of the altered schaedler flora, a defined bacterial community from gnotobiotic mice.</title>
        <authorList>
            <person name="Wannemuehler M.J."/>
            <person name="Overstreet A.M."/>
            <person name="Ward D.V."/>
            <person name="Phillips G.J."/>
        </authorList>
    </citation>
    <scope>NUCLEOTIDE SEQUENCE [LARGE SCALE GENOMIC DNA]</scope>
    <source>
        <strain evidence="1 2">ASF492</strain>
    </source>
</reference>
<dbReference type="OrthoDB" id="9798055at2"/>
<keyword evidence="2" id="KW-1185">Reference proteome</keyword>
<comment type="caution">
    <text evidence="1">The sequence shown here is derived from an EMBL/GenBank/DDBJ whole genome shotgun (WGS) entry which is preliminary data.</text>
</comment>
<dbReference type="HOGENOM" id="CLU_2751816_0_0_9"/>
<evidence type="ECO:0000313" key="2">
    <source>
        <dbReference type="Proteomes" id="UP000012589"/>
    </source>
</evidence>
<sequence>MAKLDNTHQTIENIVGARVEEINGELVLVNEEAFDAPISIVNMFKQYVGQAIDLKLGGAAPISSSMFDEE</sequence>
<accession>N2A5N6</accession>
<gene>
    <name evidence="1" type="ORF">C823_04537</name>
</gene>
<dbReference type="AlphaFoldDB" id="N2A5N6"/>
<proteinExistence type="predicted"/>
<dbReference type="PATRIC" id="fig|1235802.3.peg.4825"/>
<dbReference type="eggNOG" id="ENOG5033YZ7">
    <property type="taxonomic scope" value="Bacteria"/>
</dbReference>
<organism evidence="1 2">
    <name type="scientific">Eubacterium plexicaudatum ASF492</name>
    <dbReference type="NCBI Taxonomy" id="1235802"/>
    <lineage>
        <taxon>Bacteria</taxon>
        <taxon>Bacillati</taxon>
        <taxon>Bacillota</taxon>
        <taxon>Clostridia</taxon>
        <taxon>Eubacteriales</taxon>
        <taxon>Eubacteriaceae</taxon>
        <taxon>Eubacterium</taxon>
    </lineage>
</organism>
<name>N2A5N6_9FIRM</name>